<dbReference type="Gene3D" id="3.40.50.1820">
    <property type="entry name" value="alpha/beta hydrolase"/>
    <property type="match status" value="1"/>
</dbReference>
<dbReference type="GO" id="GO:0044545">
    <property type="term" value="C:NSL complex"/>
    <property type="evidence" value="ECO:0007669"/>
    <property type="project" value="TreeGrafter"/>
</dbReference>
<accession>A0A336MPE2</accession>
<feature type="domain" description="KANSL3 helical" evidence="2">
    <location>
        <begin position="96"/>
        <end position="191"/>
    </location>
</feature>
<feature type="region of interest" description="Disordered" evidence="1">
    <location>
        <begin position="831"/>
        <end position="850"/>
    </location>
</feature>
<feature type="compositionally biased region" description="Low complexity" evidence="1">
    <location>
        <begin position="833"/>
        <end position="850"/>
    </location>
</feature>
<dbReference type="InterPro" id="IPR026555">
    <property type="entry name" value="NSL3/Tex30"/>
</dbReference>
<evidence type="ECO:0000259" key="2">
    <source>
        <dbReference type="Pfam" id="PF23154"/>
    </source>
</evidence>
<feature type="region of interest" description="Disordered" evidence="1">
    <location>
        <begin position="447"/>
        <end position="487"/>
    </location>
</feature>
<organism evidence="3">
    <name type="scientific">Culicoides sonorensis</name>
    <name type="common">Biting midge</name>
    <dbReference type="NCBI Taxonomy" id="179676"/>
    <lineage>
        <taxon>Eukaryota</taxon>
        <taxon>Metazoa</taxon>
        <taxon>Ecdysozoa</taxon>
        <taxon>Arthropoda</taxon>
        <taxon>Hexapoda</taxon>
        <taxon>Insecta</taxon>
        <taxon>Pterygota</taxon>
        <taxon>Neoptera</taxon>
        <taxon>Endopterygota</taxon>
        <taxon>Diptera</taxon>
        <taxon>Nematocera</taxon>
        <taxon>Chironomoidea</taxon>
        <taxon>Ceratopogonidae</taxon>
        <taxon>Ceratopogoninae</taxon>
        <taxon>Culicoides</taxon>
        <taxon>Monoculicoides</taxon>
    </lineage>
</organism>
<dbReference type="GO" id="GO:0045944">
    <property type="term" value="P:positive regulation of transcription by RNA polymerase II"/>
    <property type="evidence" value="ECO:0007669"/>
    <property type="project" value="TreeGrafter"/>
</dbReference>
<dbReference type="InterPro" id="IPR029058">
    <property type="entry name" value="AB_hydrolase_fold"/>
</dbReference>
<evidence type="ECO:0000256" key="1">
    <source>
        <dbReference type="SAM" id="MobiDB-lite"/>
    </source>
</evidence>
<proteinExistence type="predicted"/>
<dbReference type="FunFam" id="3.40.50.1820:FF:000147">
    <property type="entry name" value="uncharacterized protein LOC108093882 isoform X9"/>
    <property type="match status" value="1"/>
</dbReference>
<dbReference type="VEuPathDB" id="VectorBase:CSON004754"/>
<dbReference type="PANTHER" id="PTHR13136">
    <property type="entry name" value="TESTIS DEVELOPMENT PROTEIN PRTD"/>
    <property type="match status" value="1"/>
</dbReference>
<protein>
    <submittedName>
        <fullName evidence="3">CSON004754 protein</fullName>
    </submittedName>
</protein>
<evidence type="ECO:0000313" key="3">
    <source>
        <dbReference type="EMBL" id="SSX32252.1"/>
    </source>
</evidence>
<dbReference type="AlphaFoldDB" id="A0A336MPE2"/>
<gene>
    <name evidence="3" type="primary">CSON004754</name>
</gene>
<dbReference type="EMBL" id="UFQT01001971">
    <property type="protein sequence ID" value="SSX32252.1"/>
    <property type="molecule type" value="Genomic_DNA"/>
</dbReference>
<dbReference type="SUPFAM" id="SSF53474">
    <property type="entry name" value="alpha/beta-Hydrolases"/>
    <property type="match status" value="1"/>
</dbReference>
<feature type="compositionally biased region" description="Basic and acidic residues" evidence="1">
    <location>
        <begin position="469"/>
        <end position="487"/>
    </location>
</feature>
<sequence length="975" mass="107100">MEHSYSRDTKPNEVAGSHKTRNLMVHRPPQCPSCHTHSHDDIDLEDANHSTIPPYNEDAAKEQMDDCFSISLQIKNNHSDEEPWEDRIPKYLWTAQQLKLFNKMSRLLDLDRLARLAISGRNHEAIHRRTIIDKSVGRLRKAFASVSWDTKLTQWIHNLLLDNLPSSYLAIYMDMLQTLKSKVPSLTDRIIFGRPGNINQDLVGYILKKPWEPQVAYKNRKLPHDPFIVVVPSAPSLGPVSGRMQQWLALFTTMSNVVPIQVPVGGSMGKNQTLQALAEQLMFVTRAKLQEIRNEAPERPIILVGFNAGAALALQIGLVEHVNCIISLGFAYNTINGIRGTPEDNILNLQFPVLFVVGQNASKSSPEEIETLRERMQTTTSMVVIGSADDALRVGKTKRKIEGITQAMVDNMVMDEIAEFATGCLENPVKPKSMSNNSSMRVLDPVHGSPTKVGIHTSTPLSSGKKRKLSEGDVPKKLGRPRLEKNESNTPIVKKTLSNKNKLISLAQPSGKVLDAAIQSILPENERSDNSLNVHHIESKKISPIPSIKSDSGITKLEIKPANANVQKQLANSSITFTTTPTGKMQGQTFKVISGNQFIQLKPRSGTPLSSEQKFITLKSQSTSKTTNVSKIYTLKSGSQQFIPVDSKTLMTSQQQSHFSPTKFTIMKQSTPSNVSGASDSSSSATTLSADCSASDYTNILDMPVVFADNEGNISHETQPTKTTYKTVTKTITSQPQQSPRTQYIIHKPSSQQQSITSSPQIIHQGKQFILTSIAGQKPISKQNNVVILNKSGVKTIPSNVTTTTTTRTIGQPLTTIKYARLVTTSDGHRIVIPSSAPSSTTGSPTIIPTTSNLNAGKKIEIINSSVIKPADTKFHPMIINVDNKSPQIKTIIRKSEPIAQPVQVTKQSGVSNTSSGTFVIRPNMIKQSVTQVVQKPKAPILNRGNLTVKRVINVTPTTSTTIQQATSTINEPQN</sequence>
<dbReference type="InterPro" id="IPR056519">
    <property type="entry name" value="KANSL3_1st"/>
</dbReference>
<dbReference type="Pfam" id="PF23154">
    <property type="entry name" value="KANSL3_1st"/>
    <property type="match status" value="1"/>
</dbReference>
<dbReference type="OMA" id="RVNQFGW"/>
<reference evidence="3" key="1">
    <citation type="submission" date="2018-07" db="EMBL/GenBank/DDBJ databases">
        <authorList>
            <person name="Quirk P.G."/>
            <person name="Krulwich T.A."/>
        </authorList>
    </citation>
    <scope>NUCLEOTIDE SEQUENCE</scope>
</reference>
<dbReference type="PANTHER" id="PTHR13136:SF16">
    <property type="entry name" value="KAT8 REGULATORY NSL COMPLEX SUBUNIT 3"/>
    <property type="match status" value="1"/>
</dbReference>
<name>A0A336MPE2_CULSO</name>